<dbReference type="PANTHER" id="PTHR46140:SF2">
    <property type="entry name" value="VACUOLAR TRANSPORTER CHAPERONE 3 COMPLEX SUBUNIT 3-RELATED"/>
    <property type="match status" value="1"/>
</dbReference>
<feature type="transmembrane region" description="Helical" evidence="6">
    <location>
        <begin position="155"/>
        <end position="171"/>
    </location>
</feature>
<feature type="transmembrane region" description="Helical" evidence="6">
    <location>
        <begin position="191"/>
        <end position="211"/>
    </location>
</feature>
<evidence type="ECO:0000256" key="2">
    <source>
        <dbReference type="ARBA" id="ARBA00022692"/>
    </source>
</evidence>
<feature type="compositionally biased region" description="Polar residues" evidence="5">
    <location>
        <begin position="64"/>
        <end position="75"/>
    </location>
</feature>
<dbReference type="InParanoid" id="A0A165Q082"/>
<evidence type="ECO:0000256" key="4">
    <source>
        <dbReference type="ARBA" id="ARBA00023136"/>
    </source>
</evidence>
<name>A0A165Q082_EXIGL</name>
<feature type="region of interest" description="Disordered" evidence="5">
    <location>
        <begin position="64"/>
        <end position="110"/>
    </location>
</feature>
<sequence>MPSPLSFRPFPTLMRATTPAATSNEAASLLGRKDDTQRQSRLRRSWVAMSDVFVGFSSSALASLPQGQRKQNGTTGEDDQQQNGGVIARDYQATGTTSRSRTPPRKTTPYDKVEPKVWLANERTWIAYLNIAVLVGTMALVLFNASHDALTRYMAYAYAMISVGILAYGYAVYQKRVTMIQRKDPGHFDQILGPVLICVLLFVAILTNFLVRLREAYVSTPMSGAFGLMQSMQAQ</sequence>
<dbReference type="OrthoDB" id="2243669at2759"/>
<dbReference type="STRING" id="1314781.A0A165Q082"/>
<feature type="compositionally biased region" description="Low complexity" evidence="5">
    <location>
        <begin position="94"/>
        <end position="107"/>
    </location>
</feature>
<dbReference type="AlphaFoldDB" id="A0A165Q082"/>
<reference evidence="8 9" key="1">
    <citation type="journal article" date="2016" name="Mol. Biol. Evol.">
        <title>Comparative Genomics of Early-Diverging Mushroom-Forming Fungi Provides Insights into the Origins of Lignocellulose Decay Capabilities.</title>
        <authorList>
            <person name="Nagy L.G."/>
            <person name="Riley R."/>
            <person name="Tritt A."/>
            <person name="Adam C."/>
            <person name="Daum C."/>
            <person name="Floudas D."/>
            <person name="Sun H."/>
            <person name="Yadav J.S."/>
            <person name="Pangilinan J."/>
            <person name="Larsson K.H."/>
            <person name="Matsuura K."/>
            <person name="Barry K."/>
            <person name="Labutti K."/>
            <person name="Kuo R."/>
            <person name="Ohm R.A."/>
            <person name="Bhattacharya S.S."/>
            <person name="Shirouzu T."/>
            <person name="Yoshinaga Y."/>
            <person name="Martin F.M."/>
            <person name="Grigoriev I.V."/>
            <person name="Hibbett D.S."/>
        </authorList>
    </citation>
    <scope>NUCLEOTIDE SEQUENCE [LARGE SCALE GENOMIC DNA]</scope>
    <source>
        <strain evidence="8 9">HHB12029</strain>
    </source>
</reference>
<proteinExistence type="predicted"/>
<keyword evidence="2 6" id="KW-0812">Transmembrane</keyword>
<dbReference type="GO" id="GO:0033254">
    <property type="term" value="C:vacuolar transporter chaperone complex"/>
    <property type="evidence" value="ECO:0007669"/>
    <property type="project" value="TreeGrafter"/>
</dbReference>
<organism evidence="8 9">
    <name type="scientific">Exidia glandulosa HHB12029</name>
    <dbReference type="NCBI Taxonomy" id="1314781"/>
    <lineage>
        <taxon>Eukaryota</taxon>
        <taxon>Fungi</taxon>
        <taxon>Dikarya</taxon>
        <taxon>Basidiomycota</taxon>
        <taxon>Agaricomycotina</taxon>
        <taxon>Agaricomycetes</taxon>
        <taxon>Auriculariales</taxon>
        <taxon>Exidiaceae</taxon>
        <taxon>Exidia</taxon>
    </lineage>
</organism>
<feature type="region of interest" description="Disordered" evidence="5">
    <location>
        <begin position="1"/>
        <end position="37"/>
    </location>
</feature>
<evidence type="ECO:0000256" key="3">
    <source>
        <dbReference type="ARBA" id="ARBA00022989"/>
    </source>
</evidence>
<dbReference type="Pfam" id="PF02656">
    <property type="entry name" value="DUF202"/>
    <property type="match status" value="1"/>
</dbReference>
<feature type="transmembrane region" description="Helical" evidence="6">
    <location>
        <begin position="125"/>
        <end position="143"/>
    </location>
</feature>
<dbReference type="PANTHER" id="PTHR46140">
    <property type="entry name" value="VACUOLAR TRANSPORTER CHAPERONE 1-RELATED"/>
    <property type="match status" value="1"/>
</dbReference>
<keyword evidence="9" id="KW-1185">Reference proteome</keyword>
<evidence type="ECO:0000259" key="7">
    <source>
        <dbReference type="Pfam" id="PF02656"/>
    </source>
</evidence>
<evidence type="ECO:0000256" key="1">
    <source>
        <dbReference type="ARBA" id="ARBA00004127"/>
    </source>
</evidence>
<protein>
    <recommendedName>
        <fullName evidence="7">DUF202 domain-containing protein</fullName>
    </recommendedName>
</protein>
<accession>A0A165Q082</accession>
<dbReference type="InterPro" id="IPR003807">
    <property type="entry name" value="DUF202"/>
</dbReference>
<keyword evidence="3 6" id="KW-1133">Transmembrane helix</keyword>
<comment type="subcellular location">
    <subcellularLocation>
        <location evidence="1">Endomembrane system</location>
        <topology evidence="1">Multi-pass membrane protein</topology>
    </subcellularLocation>
</comment>
<dbReference type="EMBL" id="KV425886">
    <property type="protein sequence ID" value="KZW02904.1"/>
    <property type="molecule type" value="Genomic_DNA"/>
</dbReference>
<dbReference type="Proteomes" id="UP000077266">
    <property type="component" value="Unassembled WGS sequence"/>
</dbReference>
<dbReference type="GO" id="GO:0012505">
    <property type="term" value="C:endomembrane system"/>
    <property type="evidence" value="ECO:0007669"/>
    <property type="project" value="UniProtKB-SubCell"/>
</dbReference>
<evidence type="ECO:0000256" key="6">
    <source>
        <dbReference type="SAM" id="Phobius"/>
    </source>
</evidence>
<gene>
    <name evidence="8" type="ORF">EXIGLDRAFT_376448</name>
</gene>
<evidence type="ECO:0000313" key="9">
    <source>
        <dbReference type="Proteomes" id="UP000077266"/>
    </source>
</evidence>
<dbReference type="InterPro" id="IPR051572">
    <property type="entry name" value="VTC_Complex_Subunit"/>
</dbReference>
<dbReference type="GO" id="GO:0000329">
    <property type="term" value="C:fungal-type vacuole membrane"/>
    <property type="evidence" value="ECO:0007669"/>
    <property type="project" value="TreeGrafter"/>
</dbReference>
<evidence type="ECO:0000256" key="5">
    <source>
        <dbReference type="SAM" id="MobiDB-lite"/>
    </source>
</evidence>
<evidence type="ECO:0000313" key="8">
    <source>
        <dbReference type="EMBL" id="KZW02904.1"/>
    </source>
</evidence>
<keyword evidence="4 6" id="KW-0472">Membrane</keyword>
<feature type="domain" description="DUF202" evidence="7">
    <location>
        <begin position="116"/>
        <end position="178"/>
    </location>
</feature>